<dbReference type="AlphaFoldDB" id="A0AAD6YKZ9"/>
<dbReference type="Proteomes" id="UP001219525">
    <property type="component" value="Unassembled WGS sequence"/>
</dbReference>
<evidence type="ECO:0000313" key="2">
    <source>
        <dbReference type="Proteomes" id="UP001219525"/>
    </source>
</evidence>
<feature type="non-terminal residue" evidence="1">
    <location>
        <position position="1"/>
    </location>
</feature>
<dbReference type="InterPro" id="IPR027417">
    <property type="entry name" value="P-loop_NTPase"/>
</dbReference>
<dbReference type="SUPFAM" id="SSF52540">
    <property type="entry name" value="P-loop containing nucleoside triphosphate hydrolases"/>
    <property type="match status" value="1"/>
</dbReference>
<comment type="caution">
    <text evidence="1">The sequence shown here is derived from an EMBL/GenBank/DDBJ whole genome shotgun (WGS) entry which is preliminary data.</text>
</comment>
<accession>A0AAD6YKZ9</accession>
<protein>
    <recommendedName>
        <fullName evidence="3">Helicase ATP-binding domain-containing protein</fullName>
    </recommendedName>
</protein>
<organism evidence="1 2">
    <name type="scientific">Mycena pura</name>
    <dbReference type="NCBI Taxonomy" id="153505"/>
    <lineage>
        <taxon>Eukaryota</taxon>
        <taxon>Fungi</taxon>
        <taxon>Dikarya</taxon>
        <taxon>Basidiomycota</taxon>
        <taxon>Agaricomycotina</taxon>
        <taxon>Agaricomycetes</taxon>
        <taxon>Agaricomycetidae</taxon>
        <taxon>Agaricales</taxon>
        <taxon>Marasmiineae</taxon>
        <taxon>Mycenaceae</taxon>
        <taxon>Mycena</taxon>
    </lineage>
</organism>
<gene>
    <name evidence="1" type="ORF">GGX14DRAFT_352480</name>
</gene>
<dbReference type="EMBL" id="JARJCW010000007">
    <property type="protein sequence ID" value="KAJ7222437.1"/>
    <property type="molecule type" value="Genomic_DNA"/>
</dbReference>
<sequence length="220" mass="24695">LTSSPVPYQLDGISKGLDNIAVTPTGSGKTGYLFMTILVMIAIAKTCPAVKFPADAAILSCYMSHELHRTADGVYWMNLIIYITYPCGAARRWGENLWMKAREGISMLILCSEQLISEGFLAFEAFYNRVYVLGVDEIHLLVQWGLTFWKAFSQIGFMQCNFPSMLGVNLGIQMLFRELPSGIDGGFFPEIAWVLAYRDKPIICCVTINLVFRVKDSRHI</sequence>
<reference evidence="1" key="1">
    <citation type="submission" date="2023-03" db="EMBL/GenBank/DDBJ databases">
        <title>Massive genome expansion in bonnet fungi (Mycena s.s.) driven by repeated elements and novel gene families across ecological guilds.</title>
        <authorList>
            <consortium name="Lawrence Berkeley National Laboratory"/>
            <person name="Harder C.B."/>
            <person name="Miyauchi S."/>
            <person name="Viragh M."/>
            <person name="Kuo A."/>
            <person name="Thoen E."/>
            <person name="Andreopoulos B."/>
            <person name="Lu D."/>
            <person name="Skrede I."/>
            <person name="Drula E."/>
            <person name="Henrissat B."/>
            <person name="Morin E."/>
            <person name="Kohler A."/>
            <person name="Barry K."/>
            <person name="LaButti K."/>
            <person name="Morin E."/>
            <person name="Salamov A."/>
            <person name="Lipzen A."/>
            <person name="Mereny Z."/>
            <person name="Hegedus B."/>
            <person name="Baldrian P."/>
            <person name="Stursova M."/>
            <person name="Weitz H."/>
            <person name="Taylor A."/>
            <person name="Grigoriev I.V."/>
            <person name="Nagy L.G."/>
            <person name="Martin F."/>
            <person name="Kauserud H."/>
        </authorList>
    </citation>
    <scope>NUCLEOTIDE SEQUENCE</scope>
    <source>
        <strain evidence="1">9144</strain>
    </source>
</reference>
<evidence type="ECO:0008006" key="3">
    <source>
        <dbReference type="Google" id="ProtNLM"/>
    </source>
</evidence>
<proteinExistence type="predicted"/>
<keyword evidence="2" id="KW-1185">Reference proteome</keyword>
<name>A0AAD6YKZ9_9AGAR</name>
<evidence type="ECO:0000313" key="1">
    <source>
        <dbReference type="EMBL" id="KAJ7222437.1"/>
    </source>
</evidence>
<dbReference type="Gene3D" id="3.40.50.300">
    <property type="entry name" value="P-loop containing nucleotide triphosphate hydrolases"/>
    <property type="match status" value="1"/>
</dbReference>